<dbReference type="SUPFAM" id="SSF52540">
    <property type="entry name" value="P-loop containing nucleoside triphosphate hydrolases"/>
    <property type="match status" value="1"/>
</dbReference>
<protein>
    <recommendedName>
        <fullName evidence="1">Phosphoribulokinase/uridine kinase domain-containing protein</fullName>
    </recommendedName>
</protein>
<dbReference type="PANTHER" id="PTHR10285">
    <property type="entry name" value="URIDINE KINASE"/>
    <property type="match status" value="1"/>
</dbReference>
<proteinExistence type="predicted"/>
<dbReference type="InterPro" id="IPR006083">
    <property type="entry name" value="PRK/URK"/>
</dbReference>
<dbReference type="AlphaFoldDB" id="A0A0F9VFE9"/>
<dbReference type="InterPro" id="IPR027417">
    <property type="entry name" value="P-loop_NTPase"/>
</dbReference>
<sequence length="204" mass="24163">MTSFFLGIAGGSGTGKSTLAFALMDKYPKQISVLHFDDYQKKSGEIPILHGFENWDHPEAIDFEELIHDLNTLKNGETITVFTWCDERLNPDYAHKKKRVPMEIQPKAVIILEGYLTFYKPEVREFLDLMLYCDAPEEIRNQRRTKLRDEHYEEYIEKILRPMYNQYLEPTKQYAHHVIDITQFTKDELVLRIEKMLPFLRLDS</sequence>
<evidence type="ECO:0000259" key="1">
    <source>
        <dbReference type="Pfam" id="PF00485"/>
    </source>
</evidence>
<dbReference type="EMBL" id="LAZR01000029">
    <property type="protein sequence ID" value="KKO02760.1"/>
    <property type="molecule type" value="Genomic_DNA"/>
</dbReference>
<dbReference type="GO" id="GO:0005524">
    <property type="term" value="F:ATP binding"/>
    <property type="evidence" value="ECO:0007669"/>
    <property type="project" value="InterPro"/>
</dbReference>
<dbReference type="Pfam" id="PF00485">
    <property type="entry name" value="PRK"/>
    <property type="match status" value="1"/>
</dbReference>
<feature type="domain" description="Phosphoribulokinase/uridine kinase" evidence="1">
    <location>
        <begin position="6"/>
        <end position="181"/>
    </location>
</feature>
<organism evidence="2">
    <name type="scientific">marine sediment metagenome</name>
    <dbReference type="NCBI Taxonomy" id="412755"/>
    <lineage>
        <taxon>unclassified sequences</taxon>
        <taxon>metagenomes</taxon>
        <taxon>ecological metagenomes</taxon>
    </lineage>
</organism>
<name>A0A0F9VFE9_9ZZZZ</name>
<dbReference type="Gene3D" id="3.40.50.300">
    <property type="entry name" value="P-loop containing nucleotide triphosphate hydrolases"/>
    <property type="match status" value="1"/>
</dbReference>
<dbReference type="GO" id="GO:0016301">
    <property type="term" value="F:kinase activity"/>
    <property type="evidence" value="ECO:0007669"/>
    <property type="project" value="InterPro"/>
</dbReference>
<reference evidence="2" key="1">
    <citation type="journal article" date="2015" name="Nature">
        <title>Complex archaea that bridge the gap between prokaryotes and eukaryotes.</title>
        <authorList>
            <person name="Spang A."/>
            <person name="Saw J.H."/>
            <person name="Jorgensen S.L."/>
            <person name="Zaremba-Niedzwiedzka K."/>
            <person name="Martijn J."/>
            <person name="Lind A.E."/>
            <person name="van Eijk R."/>
            <person name="Schleper C."/>
            <person name="Guy L."/>
            <person name="Ettema T.J."/>
        </authorList>
    </citation>
    <scope>NUCLEOTIDE SEQUENCE</scope>
</reference>
<dbReference type="PRINTS" id="PR00988">
    <property type="entry name" value="URIDINKINASE"/>
</dbReference>
<evidence type="ECO:0000313" key="2">
    <source>
        <dbReference type="EMBL" id="KKO02760.1"/>
    </source>
</evidence>
<gene>
    <name evidence="2" type="ORF">LCGC14_0102090</name>
</gene>
<accession>A0A0F9VFE9</accession>
<comment type="caution">
    <text evidence="2">The sequence shown here is derived from an EMBL/GenBank/DDBJ whole genome shotgun (WGS) entry which is preliminary data.</text>
</comment>